<dbReference type="STRING" id="1423735.FC15_GL001038"/>
<evidence type="ECO:0000313" key="1">
    <source>
        <dbReference type="EMBL" id="KRM11272.1"/>
    </source>
</evidence>
<name>A0A0R1W061_9LACO</name>
<dbReference type="EMBL" id="AZFX01000029">
    <property type="protein sequence ID" value="KRM11272.1"/>
    <property type="molecule type" value="Genomic_DNA"/>
</dbReference>
<dbReference type="Proteomes" id="UP000051315">
    <property type="component" value="Unassembled WGS sequence"/>
</dbReference>
<evidence type="ECO:0000313" key="2">
    <source>
        <dbReference type="Proteomes" id="UP000051315"/>
    </source>
</evidence>
<comment type="caution">
    <text evidence="1">The sequence shown here is derived from an EMBL/GenBank/DDBJ whole genome shotgun (WGS) entry which is preliminary data.</text>
</comment>
<dbReference type="PATRIC" id="fig|1423735.3.peg.1080"/>
<dbReference type="RefSeq" id="WP_057823732.1">
    <property type="nucleotide sequence ID" value="NZ_AZFX01000029.1"/>
</dbReference>
<proteinExistence type="predicted"/>
<accession>A0A0R1W061</accession>
<protein>
    <submittedName>
        <fullName evidence="1">Uncharacterized protein</fullName>
    </submittedName>
</protein>
<reference evidence="1 2" key="1">
    <citation type="journal article" date="2015" name="Genome Announc.">
        <title>Expanding the biotechnology potential of lactobacilli through comparative genomics of 213 strains and associated genera.</title>
        <authorList>
            <person name="Sun Z."/>
            <person name="Harris H.M."/>
            <person name="McCann A."/>
            <person name="Guo C."/>
            <person name="Argimon S."/>
            <person name="Zhang W."/>
            <person name="Yang X."/>
            <person name="Jeffery I.B."/>
            <person name="Cooney J.C."/>
            <person name="Kagawa T.F."/>
            <person name="Liu W."/>
            <person name="Song Y."/>
            <person name="Salvetti E."/>
            <person name="Wrobel A."/>
            <person name="Rasinkangas P."/>
            <person name="Parkhill J."/>
            <person name="Rea M.C."/>
            <person name="O'Sullivan O."/>
            <person name="Ritari J."/>
            <person name="Douillard F.P."/>
            <person name="Paul Ross R."/>
            <person name="Yang R."/>
            <person name="Briner A.E."/>
            <person name="Felis G.E."/>
            <person name="de Vos W.M."/>
            <person name="Barrangou R."/>
            <person name="Klaenhammer T.R."/>
            <person name="Caufield P.W."/>
            <person name="Cui Y."/>
            <person name="Zhang H."/>
            <person name="O'Toole P.W."/>
        </authorList>
    </citation>
    <scope>NUCLEOTIDE SEQUENCE [LARGE SCALE GENOMIC DNA]</scope>
    <source>
        <strain evidence="1 2">DSM 17758</strain>
    </source>
</reference>
<keyword evidence="2" id="KW-1185">Reference proteome</keyword>
<gene>
    <name evidence="1" type="ORF">FC15_GL001038</name>
</gene>
<organism evidence="1 2">
    <name type="scientific">Lapidilactobacillus concavus DSM 17758</name>
    <dbReference type="NCBI Taxonomy" id="1423735"/>
    <lineage>
        <taxon>Bacteria</taxon>
        <taxon>Bacillati</taxon>
        <taxon>Bacillota</taxon>
        <taxon>Bacilli</taxon>
        <taxon>Lactobacillales</taxon>
        <taxon>Lactobacillaceae</taxon>
        <taxon>Lapidilactobacillus</taxon>
    </lineage>
</organism>
<dbReference type="AlphaFoldDB" id="A0A0R1W061"/>
<sequence length="112" mass="12781">MSKHDFKHGLILGAVLGTAYTIYQRTKATSATTAVDTIELKHDTKLVTQNFSEFQHALKHLKHEIELTLQPTTKAIQQDISEFQFQVEPRLERLKQLSSDLESSVTEQSEKQ</sequence>